<proteinExistence type="predicted"/>
<dbReference type="Gene3D" id="1.10.1200.10">
    <property type="entry name" value="ACP-like"/>
    <property type="match status" value="1"/>
</dbReference>
<dbReference type="KEGG" id="mmai:sS8_3203"/>
<dbReference type="OrthoDB" id="9803943at2"/>
<feature type="domain" description="Carrier" evidence="1">
    <location>
        <begin position="4"/>
        <end position="85"/>
    </location>
</feature>
<dbReference type="Proteomes" id="UP000266313">
    <property type="component" value="Chromosome"/>
</dbReference>
<organism evidence="2 3">
    <name type="scientific">Methylocaldum marinum</name>
    <dbReference type="NCBI Taxonomy" id="1432792"/>
    <lineage>
        <taxon>Bacteria</taxon>
        <taxon>Pseudomonadati</taxon>
        <taxon>Pseudomonadota</taxon>
        <taxon>Gammaproteobacteria</taxon>
        <taxon>Methylococcales</taxon>
        <taxon>Methylococcaceae</taxon>
        <taxon>Methylocaldum</taxon>
    </lineage>
</organism>
<dbReference type="PROSITE" id="PS50075">
    <property type="entry name" value="CARRIER"/>
    <property type="match status" value="1"/>
</dbReference>
<dbReference type="EMBL" id="AP017928">
    <property type="protein sequence ID" value="BBA35146.1"/>
    <property type="molecule type" value="Genomic_DNA"/>
</dbReference>
<keyword evidence="3" id="KW-1185">Reference proteome</keyword>
<dbReference type="Pfam" id="PF00550">
    <property type="entry name" value="PP-binding"/>
    <property type="match status" value="1"/>
</dbReference>
<evidence type="ECO:0000259" key="1">
    <source>
        <dbReference type="PROSITE" id="PS50075"/>
    </source>
</evidence>
<dbReference type="InterPro" id="IPR036736">
    <property type="entry name" value="ACP-like_sf"/>
</dbReference>
<name>A0A250KUC9_9GAMM</name>
<gene>
    <name evidence="2" type="ORF">sS8_3203</name>
</gene>
<dbReference type="SUPFAM" id="SSF47336">
    <property type="entry name" value="ACP-like"/>
    <property type="match status" value="1"/>
</dbReference>
<evidence type="ECO:0000313" key="2">
    <source>
        <dbReference type="EMBL" id="BBA35146.1"/>
    </source>
</evidence>
<protein>
    <submittedName>
        <fullName evidence="2">Acyl-carrier protein</fullName>
    </submittedName>
</protein>
<reference evidence="2 3" key="1">
    <citation type="submission" date="2016-12" db="EMBL/GenBank/DDBJ databases">
        <title>Genome sequencing of Methylocaldum marinum.</title>
        <authorList>
            <person name="Takeuchi M."/>
            <person name="Kamagata Y."/>
            <person name="Hiraoka S."/>
            <person name="Oshima K."/>
            <person name="Hattori M."/>
            <person name="Iwasaki W."/>
        </authorList>
    </citation>
    <scope>NUCLEOTIDE SEQUENCE [LARGE SCALE GENOMIC DNA]</scope>
    <source>
        <strain evidence="2 3">S8</strain>
    </source>
</reference>
<dbReference type="AlphaFoldDB" id="A0A250KUC9"/>
<sequence>MQNEQIKTELKNIFADRLNMDIAAINAGDDDGLFDPEGWNIDSIDVIDIVLGVEQTFGVKLKQDEEVEAHFRTLNTLADHIGQLVAAKA</sequence>
<dbReference type="InterPro" id="IPR009081">
    <property type="entry name" value="PP-bd_ACP"/>
</dbReference>
<accession>A0A250KUC9</accession>
<evidence type="ECO:0000313" key="3">
    <source>
        <dbReference type="Proteomes" id="UP000266313"/>
    </source>
</evidence>
<dbReference type="RefSeq" id="WP_119630401.1">
    <property type="nucleotide sequence ID" value="NZ_AP017928.1"/>
</dbReference>